<evidence type="ECO:0000313" key="4">
    <source>
        <dbReference type="Proteomes" id="UP000053911"/>
    </source>
</evidence>
<dbReference type="InterPro" id="IPR050194">
    <property type="entry name" value="Glycosyltransferase_grp1"/>
</dbReference>
<evidence type="ECO:0000259" key="2">
    <source>
        <dbReference type="Pfam" id="PF13439"/>
    </source>
</evidence>
<sequence>MKIAQVSATFPPYMAGTGNVCYHYAMELAKLGHEVTVFTSRYPDEDYAYPDIITVKRFKPLFRIGNAPFIPQLLREIQDFDIVHLHYPFFFGGELIYFLKKLRNQKYVVTYHNDVILLGMWGIPLKFYKTMVMKQILKNAEKIIVTSMDYARNSDLWKISRAREKIVEVPNGVDINKFSPKISGEEIKTMYNIEDKDIVLFVGALDKAHYFKGVEYLLQSFATIEDRNSILIIVGDGDLKGYYMRLAESLRLKKRVLFTGRVPDKDLPKYYASADVVVLPSITMGEAFGLVLVEGMATGKPVIGSNLPGVRTVVDDGINGYLVEPKNTAELSEKINYLLENEKIRKKFGKRGRKKVEKLYSWKKIAKRLENIYTGVI</sequence>
<protein>
    <submittedName>
        <fullName evidence="3">Glycosyltransferase (Modular protein)</fullName>
    </submittedName>
</protein>
<feature type="domain" description="Glycosyl transferase family 1" evidence="1">
    <location>
        <begin position="189"/>
        <end position="354"/>
    </location>
</feature>
<gene>
    <name evidence="3" type="ORF">XD54_1713</name>
</gene>
<dbReference type="GO" id="GO:0016757">
    <property type="term" value="F:glycosyltransferase activity"/>
    <property type="evidence" value="ECO:0007669"/>
    <property type="project" value="InterPro"/>
</dbReference>
<dbReference type="EMBL" id="LGFD01000041">
    <property type="protein sequence ID" value="KUK17004.1"/>
    <property type="molecule type" value="Genomic_DNA"/>
</dbReference>
<dbReference type="PATRIC" id="fig|172049.5.peg.1347"/>
<dbReference type="AlphaFoldDB" id="A0A124FF53"/>
<dbReference type="Gene3D" id="3.40.50.2000">
    <property type="entry name" value="Glycogen Phosphorylase B"/>
    <property type="match status" value="2"/>
</dbReference>
<dbReference type="SUPFAM" id="SSF53756">
    <property type="entry name" value="UDP-Glycosyltransferase/glycogen phosphorylase"/>
    <property type="match status" value="1"/>
</dbReference>
<dbReference type="InterPro" id="IPR001296">
    <property type="entry name" value="Glyco_trans_1"/>
</dbReference>
<accession>A0A124FF53</accession>
<dbReference type="RefSeq" id="WP_283217865.1">
    <property type="nucleotide sequence ID" value="NZ_LGFD01000041.1"/>
</dbReference>
<evidence type="ECO:0000259" key="1">
    <source>
        <dbReference type="Pfam" id="PF00534"/>
    </source>
</evidence>
<dbReference type="CDD" id="cd03801">
    <property type="entry name" value="GT4_PimA-like"/>
    <property type="match status" value="1"/>
</dbReference>
<proteinExistence type="predicted"/>
<dbReference type="InterPro" id="IPR028098">
    <property type="entry name" value="Glyco_trans_4-like_N"/>
</dbReference>
<evidence type="ECO:0000313" key="3">
    <source>
        <dbReference type="EMBL" id="KUK17004.1"/>
    </source>
</evidence>
<name>A0A124FF53_9EURY</name>
<dbReference type="PANTHER" id="PTHR45947">
    <property type="entry name" value="SULFOQUINOVOSYL TRANSFERASE SQD2"/>
    <property type="match status" value="1"/>
</dbReference>
<feature type="domain" description="Glycosyltransferase subfamily 4-like N-terminal" evidence="2">
    <location>
        <begin position="16"/>
        <end position="176"/>
    </location>
</feature>
<organism evidence="3 4">
    <name type="scientific">Thermococcus sibiricus</name>
    <dbReference type="NCBI Taxonomy" id="172049"/>
    <lineage>
        <taxon>Archaea</taxon>
        <taxon>Methanobacteriati</taxon>
        <taxon>Methanobacteriota</taxon>
        <taxon>Thermococci</taxon>
        <taxon>Thermococcales</taxon>
        <taxon>Thermococcaceae</taxon>
        <taxon>Thermococcus</taxon>
    </lineage>
</organism>
<dbReference type="Pfam" id="PF00534">
    <property type="entry name" value="Glycos_transf_1"/>
    <property type="match status" value="1"/>
</dbReference>
<dbReference type="Pfam" id="PF13439">
    <property type="entry name" value="Glyco_transf_4"/>
    <property type="match status" value="1"/>
</dbReference>
<reference evidence="4" key="1">
    <citation type="journal article" date="2015" name="MBio">
        <title>Genome-Resolved Metagenomic Analysis Reveals Roles for Candidate Phyla and Other Microbial Community Members in Biogeochemical Transformations in Oil Reservoirs.</title>
        <authorList>
            <person name="Hu P."/>
            <person name="Tom L."/>
            <person name="Singh A."/>
            <person name="Thomas B.C."/>
            <person name="Baker B.J."/>
            <person name="Piceno Y.M."/>
            <person name="Andersen G.L."/>
            <person name="Banfield J.F."/>
        </authorList>
    </citation>
    <scope>NUCLEOTIDE SEQUENCE [LARGE SCALE GENOMIC DNA]</scope>
</reference>
<comment type="caution">
    <text evidence="3">The sequence shown here is derived from an EMBL/GenBank/DDBJ whole genome shotgun (WGS) entry which is preliminary data.</text>
</comment>
<dbReference type="PANTHER" id="PTHR45947:SF3">
    <property type="entry name" value="SULFOQUINOVOSYL TRANSFERASE SQD2"/>
    <property type="match status" value="1"/>
</dbReference>
<keyword evidence="3" id="KW-0808">Transferase</keyword>
<dbReference type="Proteomes" id="UP000053911">
    <property type="component" value="Unassembled WGS sequence"/>
</dbReference>